<protein>
    <submittedName>
        <fullName evidence="2">AAA family ATPase</fullName>
    </submittedName>
</protein>
<dbReference type="InterPro" id="IPR041685">
    <property type="entry name" value="AAA_GajA/Old/RecF-like"/>
</dbReference>
<dbReference type="AlphaFoldDB" id="A0A5C1HVI9"/>
<dbReference type="SUPFAM" id="SSF52540">
    <property type="entry name" value="P-loop containing nucleoside triphosphate hydrolases"/>
    <property type="match status" value="1"/>
</dbReference>
<dbReference type="Pfam" id="PF13175">
    <property type="entry name" value="AAA_15"/>
    <property type="match status" value="1"/>
</dbReference>
<feature type="domain" description="Endonuclease GajA/Old nuclease/RecF-like AAA" evidence="1">
    <location>
        <begin position="74"/>
        <end position="538"/>
    </location>
</feature>
<dbReference type="Gene3D" id="3.40.50.300">
    <property type="entry name" value="P-loop containing nucleotide triphosphate hydrolases"/>
    <property type="match status" value="1"/>
</dbReference>
<dbReference type="PANTHER" id="PTHR32182:SF22">
    <property type="entry name" value="ATP-DEPENDENT ENDONUCLEASE, OLD FAMILY-RELATED"/>
    <property type="match status" value="1"/>
</dbReference>
<keyword evidence="3" id="KW-1185">Reference proteome</keyword>
<sequence length="666" mass="78174">MRNFKLLAIRPLENPNKRFHKVLNPAQFYIFYQGASFEIGKVDRPENLHITVDKDLTDNFYANYDSGTYPGINISAVVGKNGSGKSSLIEMLFAAIYNFALEKKIIKRYQKLKYAGNLRVEIFYQADDHVYCLHTISENGDKDGFTEFSASKLYRFIRSDKNRFVFDREIKLNSKIIHDHFFYTIAVNYSIYGLNSDEMGEWIDPLFHKNDGYQTPVVINPFRDRGNINITVEKELVKQRLLTNILEPIKEHTKPEDSLRSLANGKTAKWLKLKVNEPKLEKYSKQNRYSVDVDDEVLGKLLKEYTGYDLRNVETEPELQATKIYIGYKLVRMCRNYSRYRRFLKDQKLQDVDDFIAKIIKDRSHVTFKIKQALNFLRYKLYVKNGTKNKDRLLIDEFSNYIKQIVDEERPEGKRNLQTIELIPPSIFDIEIMFDEIHSFNDLSSGEKQKIHSISSVVYHLLNLNSVFKSGADKNEKDRQNVYESVNIIFDEIELYFHPDLQRTFIKDLIEYIGKINPEHIDQIKGINILFSTHSPFILSDIPGNNVLYLRSPQDANGKAKTHSQTFGANIHDLLAHEFYMQQGFMGEWAKEKIRSVINFLEKFAKNQLLKQTYSDPFWNKDNIKEFINLIGEPIIRKSMLDLYFEAFGLDEIDREIERLTRLKKK</sequence>
<evidence type="ECO:0000313" key="2">
    <source>
        <dbReference type="EMBL" id="QEM09090.1"/>
    </source>
</evidence>
<reference evidence="2" key="1">
    <citation type="submission" date="2019-08" db="EMBL/GenBank/DDBJ databases">
        <title>Comparative genome analysis confer to the adaptation heavy metal polluted environment.</title>
        <authorList>
            <person name="Li Y."/>
        </authorList>
    </citation>
    <scope>NUCLEOTIDE SEQUENCE [LARGE SCALE GENOMIC DNA]</scope>
    <source>
        <strain evidence="2">P1</strain>
    </source>
</reference>
<evidence type="ECO:0000313" key="3">
    <source>
        <dbReference type="Proteomes" id="UP000251402"/>
    </source>
</evidence>
<gene>
    <name evidence="2" type="ORF">DEO27_003350</name>
</gene>
<organism evidence="2 3">
    <name type="scientific">Mucilaginibacter rubeus</name>
    <dbReference type="NCBI Taxonomy" id="2027860"/>
    <lineage>
        <taxon>Bacteria</taxon>
        <taxon>Pseudomonadati</taxon>
        <taxon>Bacteroidota</taxon>
        <taxon>Sphingobacteriia</taxon>
        <taxon>Sphingobacteriales</taxon>
        <taxon>Sphingobacteriaceae</taxon>
        <taxon>Mucilaginibacter</taxon>
    </lineage>
</organism>
<dbReference type="Proteomes" id="UP000251402">
    <property type="component" value="Chromosome"/>
</dbReference>
<accession>A0A5C1HVI9</accession>
<dbReference type="GO" id="GO:0000731">
    <property type="term" value="P:DNA synthesis involved in DNA repair"/>
    <property type="evidence" value="ECO:0007669"/>
    <property type="project" value="TreeGrafter"/>
</dbReference>
<dbReference type="PANTHER" id="PTHR32182">
    <property type="entry name" value="DNA REPLICATION AND REPAIR PROTEIN RECF"/>
    <property type="match status" value="1"/>
</dbReference>
<dbReference type="EMBL" id="CP043450">
    <property type="protein sequence ID" value="QEM09090.1"/>
    <property type="molecule type" value="Genomic_DNA"/>
</dbReference>
<evidence type="ECO:0000259" key="1">
    <source>
        <dbReference type="Pfam" id="PF13175"/>
    </source>
</evidence>
<dbReference type="InterPro" id="IPR027417">
    <property type="entry name" value="P-loop_NTPase"/>
</dbReference>
<dbReference type="KEGG" id="mrub:DEO27_003350"/>
<dbReference type="OrthoDB" id="997844at2"/>
<name>A0A5C1HVI9_9SPHI</name>
<dbReference type="GO" id="GO:0006302">
    <property type="term" value="P:double-strand break repair"/>
    <property type="evidence" value="ECO:0007669"/>
    <property type="project" value="TreeGrafter"/>
</dbReference>
<proteinExistence type="predicted"/>